<evidence type="ECO:0000313" key="1">
    <source>
        <dbReference type="EMBL" id="MBP1468060.1"/>
    </source>
</evidence>
<comment type="caution">
    <text evidence="1">The sequence shown here is derived from an EMBL/GenBank/DDBJ whole genome shotgun (WGS) entry which is preliminary data.</text>
</comment>
<gene>
    <name evidence="1" type="ORF">EYB53_020270</name>
</gene>
<reference evidence="1 2" key="1">
    <citation type="submission" date="2021-03" db="EMBL/GenBank/DDBJ databases">
        <authorList>
            <person name="Grouzdev D.S."/>
        </authorList>
    </citation>
    <scope>NUCLEOTIDE SEQUENCE [LARGE SCALE GENOMIC DNA]</scope>
    <source>
        <strain evidence="1 2">M50-1</strain>
    </source>
</reference>
<protein>
    <recommendedName>
        <fullName evidence="3">Transposase</fullName>
    </recommendedName>
</protein>
<sequence>MVALLAVWHNHRVFTRGIHKGLSPLHLSGMTDAPTDWLVALDYPPAVAVTPHAAPLAQAA</sequence>
<dbReference type="RefSeq" id="WP_135480435.1">
    <property type="nucleotide sequence ID" value="NZ_SIJK02000054.1"/>
</dbReference>
<name>A0ABS4DF72_9CHLR</name>
<dbReference type="EMBL" id="SIJK02000054">
    <property type="protein sequence ID" value="MBP1468060.1"/>
    <property type="molecule type" value="Genomic_DNA"/>
</dbReference>
<proteinExistence type="predicted"/>
<accession>A0ABS4DF72</accession>
<organism evidence="1 2">
    <name type="scientific">Candidatus Chloroploca mongolica</name>
    <dbReference type="NCBI Taxonomy" id="2528176"/>
    <lineage>
        <taxon>Bacteria</taxon>
        <taxon>Bacillati</taxon>
        <taxon>Chloroflexota</taxon>
        <taxon>Chloroflexia</taxon>
        <taxon>Chloroflexales</taxon>
        <taxon>Chloroflexineae</taxon>
        <taxon>Oscillochloridaceae</taxon>
        <taxon>Candidatus Chloroploca</taxon>
    </lineage>
</organism>
<keyword evidence="2" id="KW-1185">Reference proteome</keyword>
<evidence type="ECO:0008006" key="3">
    <source>
        <dbReference type="Google" id="ProtNLM"/>
    </source>
</evidence>
<dbReference type="Proteomes" id="UP001193081">
    <property type="component" value="Unassembled WGS sequence"/>
</dbReference>
<evidence type="ECO:0000313" key="2">
    <source>
        <dbReference type="Proteomes" id="UP001193081"/>
    </source>
</evidence>